<dbReference type="Pfam" id="PF14906">
    <property type="entry name" value="DUF4495"/>
    <property type="match status" value="1"/>
</dbReference>
<dbReference type="STRING" id="283909.R7T8W2"/>
<gene>
    <name evidence="2" type="ORF">CAPTEDRAFT_227345</name>
</gene>
<evidence type="ECO:0000256" key="1">
    <source>
        <dbReference type="SAM" id="MobiDB-lite"/>
    </source>
</evidence>
<protein>
    <submittedName>
        <fullName evidence="2 3">Uncharacterized protein</fullName>
    </submittedName>
</protein>
<name>R7T8W2_CAPTE</name>
<dbReference type="EnsemblMetazoa" id="CapteT227345">
    <property type="protein sequence ID" value="CapteP227345"/>
    <property type="gene ID" value="CapteG227345"/>
</dbReference>
<reference evidence="2 4" key="2">
    <citation type="journal article" date="2013" name="Nature">
        <title>Insights into bilaterian evolution from three spiralian genomes.</title>
        <authorList>
            <person name="Simakov O."/>
            <person name="Marletaz F."/>
            <person name="Cho S.J."/>
            <person name="Edsinger-Gonzales E."/>
            <person name="Havlak P."/>
            <person name="Hellsten U."/>
            <person name="Kuo D.H."/>
            <person name="Larsson T."/>
            <person name="Lv J."/>
            <person name="Arendt D."/>
            <person name="Savage R."/>
            <person name="Osoegawa K."/>
            <person name="de Jong P."/>
            <person name="Grimwood J."/>
            <person name="Chapman J.A."/>
            <person name="Shapiro H."/>
            <person name="Aerts A."/>
            <person name="Otillar R.P."/>
            <person name="Terry A.Y."/>
            <person name="Boore J.L."/>
            <person name="Grigoriev I.V."/>
            <person name="Lindberg D.R."/>
            <person name="Seaver E.C."/>
            <person name="Weisblat D.A."/>
            <person name="Putnam N.H."/>
            <person name="Rokhsar D.S."/>
        </authorList>
    </citation>
    <scope>NUCLEOTIDE SEQUENCE</scope>
    <source>
        <strain evidence="2 4">I ESC-2004</strain>
    </source>
</reference>
<proteinExistence type="predicted"/>
<dbReference type="PANTHER" id="PTHR33960">
    <property type="entry name" value="SIMILAR TO KIAA0825 PROTEIN"/>
    <property type="match status" value="1"/>
</dbReference>
<dbReference type="EMBL" id="AMQN01014557">
    <property type="status" value="NOT_ANNOTATED_CDS"/>
    <property type="molecule type" value="Genomic_DNA"/>
</dbReference>
<keyword evidence="4" id="KW-1185">Reference proteome</keyword>
<evidence type="ECO:0000313" key="4">
    <source>
        <dbReference type="Proteomes" id="UP000014760"/>
    </source>
</evidence>
<dbReference type="InterPro" id="IPR027993">
    <property type="entry name" value="DUF4495"/>
</dbReference>
<evidence type="ECO:0000313" key="2">
    <source>
        <dbReference type="EMBL" id="ELT90139.1"/>
    </source>
</evidence>
<reference evidence="3" key="3">
    <citation type="submission" date="2015-06" db="UniProtKB">
        <authorList>
            <consortium name="EnsemblMetazoa"/>
        </authorList>
    </citation>
    <scope>IDENTIFICATION</scope>
</reference>
<dbReference type="OrthoDB" id="10007406at2759"/>
<evidence type="ECO:0000313" key="3">
    <source>
        <dbReference type="EnsemblMetazoa" id="CapteP227345"/>
    </source>
</evidence>
<dbReference type="Proteomes" id="UP000014760">
    <property type="component" value="Unassembled WGS sequence"/>
</dbReference>
<dbReference type="OMA" id="WEMKKDE"/>
<dbReference type="EMBL" id="KB311057">
    <property type="protein sequence ID" value="ELT90139.1"/>
    <property type="molecule type" value="Genomic_DNA"/>
</dbReference>
<feature type="region of interest" description="Disordered" evidence="1">
    <location>
        <begin position="299"/>
        <end position="330"/>
    </location>
</feature>
<dbReference type="HOGENOM" id="CLU_006665_0_0_1"/>
<sequence length="1286" mass="143617">MSQHHNAPLFEPLLELGPPHPDVIHTMVQGLDEELDQNRQQIQECVRELLKISSEQSGPDRSFNNPADALQFLAEERVLENQSCVDPDADVVARLLQHQLDVLEQHPGAEDAVLQQVLRLSSQQGIALPVRASMMEHTSQSCLSINTALDDTEQMTEALWDRLSRVLRKRYLQRLNHLPVASPSPALSDRGLQRLKCVQSMAVLFPDVWGSYSSMRTQHVNKIIDKHMRRVGCFHLSAEAFSYVTEKLLVLVTEDYDLINTGVFGSQPSVISAIYQLYYEPLLDEVSSIVEQLQCELPSKAGSPKRKSSAGSRRSAEVAPEVLLPKSPSEQGSLLGQMKTNLRRQHSSSLDSLISRAEDPFTELQNLSPFALDPLAKFVSCLLRLEQELLRLQSSMIWEILGSTRQSKKDLRSALKASCKISRPMTASEYSRAIFTGNAEAIPPPFGATQAMISEPSGLFRVEERQSDDLPRWQWRCLFRKIMPELAKSLEHHLQSVAATQLFVEWDALEHGTRSLQSAPVDRSLVGGRLDYPPIISKGLQELAALLGTCVTLALAGSDGCFVLLRSSFVDTVVLIFKNLAFRIAKVNDRCITPSDLCLVLASAAFVRNILMFYENVLGLEEASKRPLSTLYKQFCELVEALAKQTVEMHTYSLQTFLLHDAESLNWNDSKDFFEGERCSFPVQMWRFHLRAIRRDLWQTCPPQLAQSMFAAVLDESLNMLARRYASVNPSHARLPQFRADIVYLLLSTSDLLLSACDSLSSGLEPSSNQKELRGIHNACCHLLAILAYVCCPLDVLSQFLAGSLGASEADEGRGSLSQWLRWLRPTCFSASSLDQLQTTSALQLQVQLLHDQPQKNFAQLLQALLMKDCTLSILIATQVANDLHHSIDLQSDVISCLVHVLVSSDQNFPDALARVILPVIERTDSWELFDTKSVIGKEAEIPVWLKCIFKQFDSFVIKSVGPAIRVLAVKQSEQETADLSSVCDRLPCGCDWLVDKEYAFRDDHVTFLLDLNDGNRDVMAEALYTLISHLSCNVFNLPVSLMTFLRCAEDNLDQKGVSSPHACVALKVPQLSLPSADNQSIRTAVFQGSRVYSGKPIVPGSTSRLNRSKHTFQTSRYSYRLFDLVEGHSSASAEFKDTLMSSVVADIQKTSSGQVALEKLHNLLMHNIQWLSVQLDWTSVFPSEGRASRDVALRLDVSEAPCAPFNPLSEYSSLGDSKFSQARLLEWQPDWGRLVQSDLGVSQVGVTALVQNREEFSESSHLTSDQRLMVERICSFLNISEPDSL</sequence>
<dbReference type="PANTHER" id="PTHR33960:SF1">
    <property type="entry name" value="SIMILAR TO KIAA0825 PROTEIN"/>
    <property type="match status" value="1"/>
</dbReference>
<organism evidence="2">
    <name type="scientific">Capitella teleta</name>
    <name type="common">Polychaete worm</name>
    <dbReference type="NCBI Taxonomy" id="283909"/>
    <lineage>
        <taxon>Eukaryota</taxon>
        <taxon>Metazoa</taxon>
        <taxon>Spiralia</taxon>
        <taxon>Lophotrochozoa</taxon>
        <taxon>Annelida</taxon>
        <taxon>Polychaeta</taxon>
        <taxon>Sedentaria</taxon>
        <taxon>Scolecida</taxon>
        <taxon>Capitellidae</taxon>
        <taxon>Capitella</taxon>
    </lineage>
</organism>
<accession>R7T8W2</accession>
<reference evidence="4" key="1">
    <citation type="submission" date="2012-12" db="EMBL/GenBank/DDBJ databases">
        <authorList>
            <person name="Hellsten U."/>
            <person name="Grimwood J."/>
            <person name="Chapman J.A."/>
            <person name="Shapiro H."/>
            <person name="Aerts A."/>
            <person name="Otillar R.P."/>
            <person name="Terry A.Y."/>
            <person name="Boore J.L."/>
            <person name="Simakov O."/>
            <person name="Marletaz F."/>
            <person name="Cho S.-J."/>
            <person name="Edsinger-Gonzales E."/>
            <person name="Havlak P."/>
            <person name="Kuo D.-H."/>
            <person name="Larsson T."/>
            <person name="Lv J."/>
            <person name="Arendt D."/>
            <person name="Savage R."/>
            <person name="Osoegawa K."/>
            <person name="de Jong P."/>
            <person name="Lindberg D.R."/>
            <person name="Seaver E.C."/>
            <person name="Weisblat D.A."/>
            <person name="Putnam N.H."/>
            <person name="Grigoriev I.V."/>
            <person name="Rokhsar D.S."/>
        </authorList>
    </citation>
    <scope>NUCLEOTIDE SEQUENCE</scope>
    <source>
        <strain evidence="4">I ESC-2004</strain>
    </source>
</reference>